<dbReference type="PANTHER" id="PTHR11573">
    <property type="entry name" value="RIBONUCLEOSIDE-DIPHOSPHATE REDUCTASE LARGE CHAIN"/>
    <property type="match status" value="1"/>
</dbReference>
<dbReference type="AlphaFoldDB" id="A0A0E4BWP5"/>
<dbReference type="GO" id="GO:0004748">
    <property type="term" value="F:ribonucleoside-diphosphate reductase activity, thioredoxin disulfide as acceptor"/>
    <property type="evidence" value="ECO:0007669"/>
    <property type="project" value="TreeGrafter"/>
</dbReference>
<dbReference type="GO" id="GO:0009263">
    <property type="term" value="P:deoxyribonucleotide biosynthetic process"/>
    <property type="evidence" value="ECO:0007669"/>
    <property type="project" value="TreeGrafter"/>
</dbReference>
<evidence type="ECO:0000259" key="2">
    <source>
        <dbReference type="Pfam" id="PF02867"/>
    </source>
</evidence>
<dbReference type="GO" id="GO:0005524">
    <property type="term" value="F:ATP binding"/>
    <property type="evidence" value="ECO:0007669"/>
    <property type="project" value="TreeGrafter"/>
</dbReference>
<dbReference type="Proteomes" id="UP000063308">
    <property type="component" value="Chromosome"/>
</dbReference>
<evidence type="ECO:0000313" key="4">
    <source>
        <dbReference type="Proteomes" id="UP000063308"/>
    </source>
</evidence>
<dbReference type="PANTHER" id="PTHR11573:SF6">
    <property type="entry name" value="RIBONUCLEOSIDE-DIPHOSPHATE REDUCTASE LARGE SUBUNIT"/>
    <property type="match status" value="1"/>
</dbReference>
<dbReference type="PRINTS" id="PR01183">
    <property type="entry name" value="RIBORDTASEM1"/>
</dbReference>
<dbReference type="InterPro" id="IPR013350">
    <property type="entry name" value="RNR_alpha"/>
</dbReference>
<accession>A0A0E4BWP5</accession>
<dbReference type="Gene3D" id="3.20.70.20">
    <property type="match status" value="1"/>
</dbReference>
<comment type="similarity">
    <text evidence="1">Belongs to the ribonucleoside diphosphate reductase large chain family.</text>
</comment>
<reference evidence="3 4" key="1">
    <citation type="submission" date="2014-11" db="EMBL/GenBank/DDBJ databases">
        <title>Symbiosis island explosion on the genome of extra-slow-growing strains of soybean bradyrhizobia with massive insertion sequences.</title>
        <authorList>
            <person name="Iida T."/>
            <person name="Minamisawa K."/>
        </authorList>
    </citation>
    <scope>NUCLEOTIDE SEQUENCE [LARGE SCALE GENOMIC DNA]</scope>
    <source>
        <strain evidence="3 4">NK6</strain>
    </source>
</reference>
<dbReference type="NCBIfam" id="TIGR02510">
    <property type="entry name" value="NrdE-prime"/>
    <property type="match status" value="1"/>
</dbReference>
<proteinExistence type="inferred from homology"/>
<dbReference type="Pfam" id="PF02867">
    <property type="entry name" value="Ribonuc_red_lgC"/>
    <property type="match status" value="3"/>
</dbReference>
<feature type="domain" description="Ribonucleotide reductase large subunit C-terminal" evidence="2">
    <location>
        <begin position="201"/>
        <end position="368"/>
    </location>
</feature>
<evidence type="ECO:0000313" key="3">
    <source>
        <dbReference type="EMBL" id="BAR61857.1"/>
    </source>
</evidence>
<dbReference type="SUPFAM" id="SSF51998">
    <property type="entry name" value="PFL-like glycyl radical enzymes"/>
    <property type="match status" value="1"/>
</dbReference>
<evidence type="ECO:0000256" key="1">
    <source>
        <dbReference type="ARBA" id="ARBA00010406"/>
    </source>
</evidence>
<dbReference type="InterPro" id="IPR039718">
    <property type="entry name" value="Rrm1"/>
</dbReference>
<dbReference type="InterPro" id="IPR000788">
    <property type="entry name" value="RNR_lg_C"/>
</dbReference>
<dbReference type="EMBL" id="AP014685">
    <property type="protein sequence ID" value="BAR61857.1"/>
    <property type="molecule type" value="Genomic_DNA"/>
</dbReference>
<dbReference type="GO" id="GO:0005971">
    <property type="term" value="C:ribonucleoside-diphosphate reductase complex"/>
    <property type="evidence" value="ECO:0007669"/>
    <property type="project" value="TreeGrafter"/>
</dbReference>
<dbReference type="NCBIfam" id="NF006577">
    <property type="entry name" value="PRK09102.1"/>
    <property type="match status" value="1"/>
</dbReference>
<name>A0A0E4BWP5_9BRAD</name>
<gene>
    <name evidence="3" type="ORF">NK6_8710</name>
</gene>
<feature type="domain" description="Ribonucleotide reductase large subunit C-terminal" evidence="2">
    <location>
        <begin position="373"/>
        <end position="524"/>
    </location>
</feature>
<protein>
    <submittedName>
        <fullName evidence="3">Ribonucleotide-diphosphate reductase subunit alpha</fullName>
    </submittedName>
</protein>
<feature type="domain" description="Ribonucleotide reductase large subunit C-terminal" evidence="2">
    <location>
        <begin position="76"/>
        <end position="198"/>
    </location>
</feature>
<sequence length="546" mass="61515">MHRWLNDDSRTFLERGYLQPGQSAEQRIREIADTAETILGMTGFAKKFEDYMHAGYISLSSPVWSNFGTDRGLPISCNNSYFEDTTESILLKTAEIGMQTKFGAGTSAFLGALRPRGAPIRGGGASFGPIHFMEMLETTTNIISQSTVRRGSCAVYLPVEHKDIGEFLDCREEGSPIQRLSLGVCISDAWMKAMVAGDQEKRKLWMRILQKRFETGYPYIFWTDTVNNGAPEVYRNYGMKIHSSNLCSEIALASSAEESFVCNLASMNLLWFDEWKKTDVAQTLVYFLDAVMSEYIEKTEGVPLMQTARNFAIRQRAIGIGSLGWHSYLQSNMIPFESMQAKLLNTSIHSFMQGETLEASQRMAKEYGEPELLKGYGRRHVTLMSIAPTTSSSFILGQVSPSIEPLDSNYFVKDLQKGKFTYRNPYLQATLAGHGKDDEETWRSILLKGGSVQHLDFLTDNERAVFKTFGEISQHEIIVQAAGRQNFIDQSQSLNLKIHPDTPLRDVNQLMISAWELGVKTLYYQRSTNPAQEYVRNLLSCVSCEA</sequence>
<organism evidence="3 4">
    <name type="scientific">Bradyrhizobium diazoefficiens</name>
    <dbReference type="NCBI Taxonomy" id="1355477"/>
    <lineage>
        <taxon>Bacteria</taxon>
        <taxon>Pseudomonadati</taxon>
        <taxon>Pseudomonadota</taxon>
        <taxon>Alphaproteobacteria</taxon>
        <taxon>Hyphomicrobiales</taxon>
        <taxon>Nitrobacteraceae</taxon>
        <taxon>Bradyrhizobium</taxon>
    </lineage>
</organism>